<evidence type="ECO:0000256" key="2">
    <source>
        <dbReference type="ARBA" id="ARBA00001946"/>
    </source>
</evidence>
<organism evidence="12 13">
    <name type="scientific">Coccomyxa subellipsoidea</name>
    <dbReference type="NCBI Taxonomy" id="248742"/>
    <lineage>
        <taxon>Eukaryota</taxon>
        <taxon>Viridiplantae</taxon>
        <taxon>Chlorophyta</taxon>
        <taxon>core chlorophytes</taxon>
        <taxon>Trebouxiophyceae</taxon>
        <taxon>Trebouxiophyceae incertae sedis</taxon>
        <taxon>Coccomyxaceae</taxon>
        <taxon>Coccomyxa</taxon>
    </lineage>
</organism>
<dbReference type="Gene3D" id="3.60.40.10">
    <property type="entry name" value="PPM-type phosphatase domain"/>
    <property type="match status" value="1"/>
</dbReference>
<dbReference type="PROSITE" id="PS01032">
    <property type="entry name" value="PPM_1"/>
    <property type="match status" value="1"/>
</dbReference>
<dbReference type="InterPro" id="IPR000222">
    <property type="entry name" value="PP2C_BS"/>
</dbReference>
<accession>A0ABR2YSU0</accession>
<evidence type="ECO:0000256" key="8">
    <source>
        <dbReference type="ARBA" id="ARBA00023211"/>
    </source>
</evidence>
<dbReference type="SMART" id="SM00331">
    <property type="entry name" value="PP2C_SIG"/>
    <property type="match status" value="1"/>
</dbReference>
<evidence type="ECO:0000256" key="5">
    <source>
        <dbReference type="ARBA" id="ARBA00022801"/>
    </source>
</evidence>
<evidence type="ECO:0000256" key="7">
    <source>
        <dbReference type="ARBA" id="ARBA00022912"/>
    </source>
</evidence>
<evidence type="ECO:0000256" key="3">
    <source>
        <dbReference type="ARBA" id="ARBA00013081"/>
    </source>
</evidence>
<dbReference type="PROSITE" id="PS51746">
    <property type="entry name" value="PPM_2"/>
    <property type="match status" value="1"/>
</dbReference>
<dbReference type="InterPro" id="IPR015655">
    <property type="entry name" value="PP2C"/>
</dbReference>
<name>A0ABR2YSU0_9CHLO</name>
<comment type="cofactor">
    <cofactor evidence="2">
        <name>Mg(2+)</name>
        <dbReference type="ChEBI" id="CHEBI:18420"/>
    </cofactor>
</comment>
<dbReference type="Pfam" id="PF00481">
    <property type="entry name" value="PP2C"/>
    <property type="match status" value="1"/>
</dbReference>
<evidence type="ECO:0000259" key="11">
    <source>
        <dbReference type="PROSITE" id="PS51746"/>
    </source>
</evidence>
<evidence type="ECO:0000256" key="10">
    <source>
        <dbReference type="SAM" id="MobiDB-lite"/>
    </source>
</evidence>
<reference evidence="12 13" key="1">
    <citation type="journal article" date="2024" name="Nat. Commun.">
        <title>Phylogenomics reveals the evolutionary origins of lichenization in chlorophyte algae.</title>
        <authorList>
            <person name="Puginier C."/>
            <person name="Libourel C."/>
            <person name="Otte J."/>
            <person name="Skaloud P."/>
            <person name="Haon M."/>
            <person name="Grisel S."/>
            <person name="Petersen M."/>
            <person name="Berrin J.G."/>
            <person name="Delaux P.M."/>
            <person name="Dal Grande F."/>
            <person name="Keller J."/>
        </authorList>
    </citation>
    <scope>NUCLEOTIDE SEQUENCE [LARGE SCALE GENOMIC DNA]</scope>
    <source>
        <strain evidence="12 13">SAG 216-7</strain>
    </source>
</reference>
<dbReference type="SUPFAM" id="SSF81606">
    <property type="entry name" value="PP2C-like"/>
    <property type="match status" value="1"/>
</dbReference>
<feature type="domain" description="PPM-type phosphatase" evidence="11">
    <location>
        <begin position="50"/>
        <end position="299"/>
    </location>
</feature>
<gene>
    <name evidence="12" type="ORF">WJX75_001932</name>
</gene>
<keyword evidence="6" id="KW-0460">Magnesium</keyword>
<evidence type="ECO:0000313" key="13">
    <source>
        <dbReference type="Proteomes" id="UP001491310"/>
    </source>
</evidence>
<evidence type="ECO:0000256" key="4">
    <source>
        <dbReference type="ARBA" id="ARBA00022723"/>
    </source>
</evidence>
<evidence type="ECO:0000256" key="6">
    <source>
        <dbReference type="ARBA" id="ARBA00022842"/>
    </source>
</evidence>
<dbReference type="Proteomes" id="UP001491310">
    <property type="component" value="Unassembled WGS sequence"/>
</dbReference>
<dbReference type="SMART" id="SM00332">
    <property type="entry name" value="PP2Cc"/>
    <property type="match status" value="1"/>
</dbReference>
<comment type="caution">
    <text evidence="12">The sequence shown here is derived from an EMBL/GenBank/DDBJ whole genome shotgun (WGS) entry which is preliminary data.</text>
</comment>
<evidence type="ECO:0000256" key="1">
    <source>
        <dbReference type="ARBA" id="ARBA00001936"/>
    </source>
</evidence>
<dbReference type="EMBL" id="JALJOT010000005">
    <property type="protein sequence ID" value="KAK9914888.1"/>
    <property type="molecule type" value="Genomic_DNA"/>
</dbReference>
<feature type="compositionally biased region" description="Low complexity" evidence="10">
    <location>
        <begin position="10"/>
        <end position="27"/>
    </location>
</feature>
<keyword evidence="5 9" id="KW-0378">Hydrolase</keyword>
<keyword evidence="8" id="KW-0464">Manganese</keyword>
<dbReference type="InterPro" id="IPR036457">
    <property type="entry name" value="PPM-type-like_dom_sf"/>
</dbReference>
<keyword evidence="13" id="KW-1185">Reference proteome</keyword>
<dbReference type="EC" id="3.1.3.16" evidence="3"/>
<dbReference type="PANTHER" id="PTHR47992">
    <property type="entry name" value="PROTEIN PHOSPHATASE"/>
    <property type="match status" value="1"/>
</dbReference>
<keyword evidence="4" id="KW-0479">Metal-binding</keyword>
<feature type="region of interest" description="Disordered" evidence="10">
    <location>
        <begin position="1"/>
        <end position="41"/>
    </location>
</feature>
<dbReference type="CDD" id="cd00143">
    <property type="entry name" value="PP2Cc"/>
    <property type="match status" value="1"/>
</dbReference>
<evidence type="ECO:0000256" key="9">
    <source>
        <dbReference type="RuleBase" id="RU003465"/>
    </source>
</evidence>
<sequence>MQFLSSLFGSSNSKQSGTSSSPNSHNSKPATQPITGFLTGGDVRKDNKVTFGYSVMRGKRAGMEDFFYADFKDLHHGKPGTVGLFGVFDGHGGPHAADFVRANLFDSLLGNPNFPSDVPMALGEAFVETDKRYLQADTGANRDDGCTAVTAVLMDHTVVVAHVGDSRAVLSRGGKAIPLSEDHKPNRSDERSRIEAAGGVVVWAGTWRVGGVLAVSRAFGDRLLKRYVVATPDVREEMLTTQDEIMILASDGLWDVLSNQEAINLIKDIQDAEKAAKKLTDEAYGRGSNDNISCIVLRFRF</sequence>
<comment type="cofactor">
    <cofactor evidence="1">
        <name>Mn(2+)</name>
        <dbReference type="ChEBI" id="CHEBI:29035"/>
    </cofactor>
</comment>
<protein>
    <recommendedName>
        <fullName evidence="3">protein-serine/threonine phosphatase</fullName>
        <ecNumber evidence="3">3.1.3.16</ecNumber>
    </recommendedName>
</protein>
<keyword evidence="7 9" id="KW-0904">Protein phosphatase</keyword>
<dbReference type="InterPro" id="IPR001932">
    <property type="entry name" value="PPM-type_phosphatase-like_dom"/>
</dbReference>
<proteinExistence type="inferred from homology"/>
<evidence type="ECO:0000313" key="12">
    <source>
        <dbReference type="EMBL" id="KAK9914888.1"/>
    </source>
</evidence>
<comment type="similarity">
    <text evidence="9">Belongs to the PP2C family.</text>
</comment>